<dbReference type="PANTHER" id="PTHR19328">
    <property type="entry name" value="HEDGEHOG-INTERACTING PROTEIN"/>
    <property type="match status" value="1"/>
</dbReference>
<dbReference type="Proteomes" id="UP000885779">
    <property type="component" value="Unassembled WGS sequence"/>
</dbReference>
<dbReference type="AlphaFoldDB" id="A0A7V4U1X3"/>
<dbReference type="SUPFAM" id="SSF50952">
    <property type="entry name" value="Soluble quinoprotein glucose dehydrogenase"/>
    <property type="match status" value="1"/>
</dbReference>
<sequence>MTRISTYFFLLAASVFLINNQHSVKAAQGSLSARKSLPQIILKTVFKTLNFDQPVFLTHAGDGTDRIFVVEKKGVIKVFSNEENPADFKTFLDIENRVNSGKSESGLLGLAFHPKYPENGLFYVYYNYGNLYSRIAEFKVSANPDSADENSERALLELEQPYSNHNGGQVSFGPDGYLYIGLGDGGSGGDPDGNGQNPKTLLGAILRIDV</sequence>
<dbReference type="Gene3D" id="2.120.10.30">
    <property type="entry name" value="TolB, C-terminal domain"/>
    <property type="match status" value="1"/>
</dbReference>
<proteinExistence type="predicted"/>
<accession>A0A7V4U1X3</accession>
<feature type="non-terminal residue" evidence="2">
    <location>
        <position position="210"/>
    </location>
</feature>
<feature type="domain" description="Glucose/Sorbosone dehydrogenase" evidence="1">
    <location>
        <begin position="52"/>
        <end position="209"/>
    </location>
</feature>
<dbReference type="EMBL" id="DRQG01000108">
    <property type="protein sequence ID" value="HGY56339.1"/>
    <property type="molecule type" value="Genomic_DNA"/>
</dbReference>
<dbReference type="InterPro" id="IPR011041">
    <property type="entry name" value="Quinoprot_gluc/sorb_DH_b-prop"/>
</dbReference>
<dbReference type="PANTHER" id="PTHR19328:SF75">
    <property type="entry name" value="ALDOSE SUGAR DEHYDROGENASE YLII"/>
    <property type="match status" value="1"/>
</dbReference>
<dbReference type="Pfam" id="PF07995">
    <property type="entry name" value="GSDH"/>
    <property type="match status" value="1"/>
</dbReference>
<name>A0A7V4U1X3_CALAY</name>
<organism evidence="2">
    <name type="scientific">Caldithrix abyssi</name>
    <dbReference type="NCBI Taxonomy" id="187145"/>
    <lineage>
        <taxon>Bacteria</taxon>
        <taxon>Pseudomonadati</taxon>
        <taxon>Calditrichota</taxon>
        <taxon>Calditrichia</taxon>
        <taxon>Calditrichales</taxon>
        <taxon>Calditrichaceae</taxon>
        <taxon>Caldithrix</taxon>
    </lineage>
</organism>
<dbReference type="InterPro" id="IPR012938">
    <property type="entry name" value="Glc/Sorbosone_DH"/>
</dbReference>
<evidence type="ECO:0000313" key="2">
    <source>
        <dbReference type="EMBL" id="HGY56339.1"/>
    </source>
</evidence>
<evidence type="ECO:0000259" key="1">
    <source>
        <dbReference type="Pfam" id="PF07995"/>
    </source>
</evidence>
<protein>
    <submittedName>
        <fullName evidence="2">Glucose sorbosone dehydrogenase</fullName>
    </submittedName>
</protein>
<reference evidence="2" key="1">
    <citation type="journal article" date="2020" name="mSystems">
        <title>Genome- and Community-Level Interaction Insights into Carbon Utilization and Element Cycling Functions of Hydrothermarchaeota in Hydrothermal Sediment.</title>
        <authorList>
            <person name="Zhou Z."/>
            <person name="Liu Y."/>
            <person name="Xu W."/>
            <person name="Pan J."/>
            <person name="Luo Z.H."/>
            <person name="Li M."/>
        </authorList>
    </citation>
    <scope>NUCLEOTIDE SEQUENCE [LARGE SCALE GENOMIC DNA]</scope>
    <source>
        <strain evidence="2">HyVt-577</strain>
    </source>
</reference>
<dbReference type="InterPro" id="IPR011042">
    <property type="entry name" value="6-blade_b-propeller_TolB-like"/>
</dbReference>
<comment type="caution">
    <text evidence="2">The sequence shown here is derived from an EMBL/GenBank/DDBJ whole genome shotgun (WGS) entry which is preliminary data.</text>
</comment>
<gene>
    <name evidence="2" type="ORF">ENK44_11580</name>
</gene>